<keyword evidence="3" id="KW-0238">DNA-binding</keyword>
<name>A0A2K3MK35_TRIPR</name>
<accession>A0A2K3MK35</accession>
<comment type="caution">
    <text evidence="7">The sequence shown here is derived from an EMBL/GenBank/DDBJ whole genome shotgun (WGS) entry which is preliminary data.</text>
</comment>
<dbReference type="InterPro" id="IPR036638">
    <property type="entry name" value="HLH_DNA-bd_sf"/>
</dbReference>
<evidence type="ECO:0000313" key="7">
    <source>
        <dbReference type="EMBL" id="PNX91124.1"/>
    </source>
</evidence>
<feature type="non-terminal residue" evidence="7">
    <location>
        <position position="98"/>
    </location>
</feature>
<sequence>MLAISPPLFSTIGWPFEEHISHNLHQNHFYKDITTTDQLFHIKNQLEAENSTDPSQATSCDLSMVKKLVHNASERDRRKKINNLYSSLRSLLPYSDQL</sequence>
<evidence type="ECO:0000256" key="4">
    <source>
        <dbReference type="ARBA" id="ARBA00023163"/>
    </source>
</evidence>
<dbReference type="InterPro" id="IPR015660">
    <property type="entry name" value="MASH1/Ascl1a-like"/>
</dbReference>
<evidence type="ECO:0000259" key="6">
    <source>
        <dbReference type="PROSITE" id="PS50888"/>
    </source>
</evidence>
<evidence type="ECO:0000256" key="2">
    <source>
        <dbReference type="ARBA" id="ARBA00023015"/>
    </source>
</evidence>
<dbReference type="PROSITE" id="PS50888">
    <property type="entry name" value="BHLH"/>
    <property type="match status" value="1"/>
</dbReference>
<dbReference type="PANTHER" id="PTHR13935">
    <property type="entry name" value="ACHAETE-SCUTE TRANSCRIPTION FACTOR-RELATED"/>
    <property type="match status" value="1"/>
</dbReference>
<keyword evidence="2" id="KW-0805">Transcription regulation</keyword>
<evidence type="ECO:0000256" key="3">
    <source>
        <dbReference type="ARBA" id="ARBA00023125"/>
    </source>
</evidence>
<dbReference type="GO" id="GO:0046983">
    <property type="term" value="F:protein dimerization activity"/>
    <property type="evidence" value="ECO:0007669"/>
    <property type="project" value="InterPro"/>
</dbReference>
<protein>
    <submittedName>
        <fullName evidence="7">Transcription factor ORG2-like protein</fullName>
    </submittedName>
</protein>
<reference evidence="7 8" key="2">
    <citation type="journal article" date="2017" name="Front. Plant Sci.">
        <title>Gene Classification and Mining of Molecular Markers Useful in Red Clover (Trifolium pratense) Breeding.</title>
        <authorList>
            <person name="Istvanek J."/>
            <person name="Dluhosova J."/>
            <person name="Dluhos P."/>
            <person name="Patkova L."/>
            <person name="Nedelnik J."/>
            <person name="Repkova J."/>
        </authorList>
    </citation>
    <scope>NUCLEOTIDE SEQUENCE [LARGE SCALE GENOMIC DNA]</scope>
    <source>
        <strain evidence="8">cv. Tatra</strain>
        <tissue evidence="7">Young leaves</tissue>
    </source>
</reference>
<dbReference type="Pfam" id="PF00010">
    <property type="entry name" value="HLH"/>
    <property type="match status" value="1"/>
</dbReference>
<dbReference type="GO" id="GO:0000977">
    <property type="term" value="F:RNA polymerase II transcription regulatory region sequence-specific DNA binding"/>
    <property type="evidence" value="ECO:0007669"/>
    <property type="project" value="TreeGrafter"/>
</dbReference>
<proteinExistence type="predicted"/>
<keyword evidence="4" id="KW-0804">Transcription</keyword>
<dbReference type="ExpressionAtlas" id="A0A2K3MK35">
    <property type="expression patterns" value="baseline"/>
</dbReference>
<dbReference type="GO" id="GO:0090575">
    <property type="term" value="C:RNA polymerase II transcription regulator complex"/>
    <property type="evidence" value="ECO:0007669"/>
    <property type="project" value="TreeGrafter"/>
</dbReference>
<keyword evidence="5" id="KW-0539">Nucleus</keyword>
<evidence type="ECO:0000256" key="5">
    <source>
        <dbReference type="ARBA" id="ARBA00023242"/>
    </source>
</evidence>
<dbReference type="SUPFAM" id="SSF47459">
    <property type="entry name" value="HLH, helix-loop-helix DNA-binding domain"/>
    <property type="match status" value="1"/>
</dbReference>
<dbReference type="GO" id="GO:0000981">
    <property type="term" value="F:DNA-binding transcription factor activity, RNA polymerase II-specific"/>
    <property type="evidence" value="ECO:0007669"/>
    <property type="project" value="TreeGrafter"/>
</dbReference>
<dbReference type="PANTHER" id="PTHR13935:SF41">
    <property type="entry name" value="TRANSCRIPTION FACTOR ORG2-RELATED"/>
    <property type="match status" value="1"/>
</dbReference>
<dbReference type="STRING" id="57577.A0A2K3MK35"/>
<evidence type="ECO:0000256" key="1">
    <source>
        <dbReference type="ARBA" id="ARBA00004123"/>
    </source>
</evidence>
<reference evidence="7 8" key="1">
    <citation type="journal article" date="2014" name="Am. J. Bot.">
        <title>Genome assembly and annotation for red clover (Trifolium pratense; Fabaceae).</title>
        <authorList>
            <person name="Istvanek J."/>
            <person name="Jaros M."/>
            <person name="Krenek A."/>
            <person name="Repkova J."/>
        </authorList>
    </citation>
    <scope>NUCLEOTIDE SEQUENCE [LARGE SCALE GENOMIC DNA]</scope>
    <source>
        <strain evidence="8">cv. Tatra</strain>
        <tissue evidence="7">Young leaves</tissue>
    </source>
</reference>
<feature type="domain" description="BHLH" evidence="6">
    <location>
        <begin position="65"/>
        <end position="98"/>
    </location>
</feature>
<dbReference type="AlphaFoldDB" id="A0A2K3MK35"/>
<dbReference type="Proteomes" id="UP000236291">
    <property type="component" value="Unassembled WGS sequence"/>
</dbReference>
<gene>
    <name evidence="7" type="ORF">L195_g047253</name>
</gene>
<organism evidence="7 8">
    <name type="scientific">Trifolium pratense</name>
    <name type="common">Red clover</name>
    <dbReference type="NCBI Taxonomy" id="57577"/>
    <lineage>
        <taxon>Eukaryota</taxon>
        <taxon>Viridiplantae</taxon>
        <taxon>Streptophyta</taxon>
        <taxon>Embryophyta</taxon>
        <taxon>Tracheophyta</taxon>
        <taxon>Spermatophyta</taxon>
        <taxon>Magnoliopsida</taxon>
        <taxon>eudicotyledons</taxon>
        <taxon>Gunneridae</taxon>
        <taxon>Pentapetalae</taxon>
        <taxon>rosids</taxon>
        <taxon>fabids</taxon>
        <taxon>Fabales</taxon>
        <taxon>Fabaceae</taxon>
        <taxon>Papilionoideae</taxon>
        <taxon>50 kb inversion clade</taxon>
        <taxon>NPAAA clade</taxon>
        <taxon>Hologalegina</taxon>
        <taxon>IRL clade</taxon>
        <taxon>Trifolieae</taxon>
        <taxon>Trifolium</taxon>
    </lineage>
</organism>
<evidence type="ECO:0000313" key="8">
    <source>
        <dbReference type="Proteomes" id="UP000236291"/>
    </source>
</evidence>
<dbReference type="InterPro" id="IPR011598">
    <property type="entry name" value="bHLH_dom"/>
</dbReference>
<dbReference type="Gene3D" id="4.10.280.10">
    <property type="entry name" value="Helix-loop-helix DNA-binding domain"/>
    <property type="match status" value="1"/>
</dbReference>
<comment type="subcellular location">
    <subcellularLocation>
        <location evidence="1">Nucleus</location>
    </subcellularLocation>
</comment>
<dbReference type="EMBL" id="ASHM01065103">
    <property type="protein sequence ID" value="PNX91124.1"/>
    <property type="molecule type" value="Genomic_DNA"/>
</dbReference>